<accession>A0ABT0GNK6</accession>
<dbReference type="PANTHER" id="PTHR11680">
    <property type="entry name" value="SERINE HYDROXYMETHYLTRANSFERASE"/>
    <property type="match status" value="1"/>
</dbReference>
<evidence type="ECO:0000313" key="4">
    <source>
        <dbReference type="EMBL" id="MCK7611002.1"/>
    </source>
</evidence>
<dbReference type="InterPro" id="IPR015421">
    <property type="entry name" value="PyrdxlP-dep_Trfase_major"/>
</dbReference>
<dbReference type="SUPFAM" id="SSF53383">
    <property type="entry name" value="PLP-dependent transferases"/>
    <property type="match status" value="1"/>
</dbReference>
<dbReference type="RefSeq" id="WP_248150236.1">
    <property type="nucleotide sequence ID" value="NZ_JALNMJ010000001.1"/>
</dbReference>
<reference evidence="4" key="1">
    <citation type="submission" date="2022-04" db="EMBL/GenBank/DDBJ databases">
        <title>Roseibium sp. CAU 1639 isolated from mud.</title>
        <authorList>
            <person name="Kim W."/>
        </authorList>
    </citation>
    <scope>NUCLEOTIDE SEQUENCE</scope>
    <source>
        <strain evidence="4">CAU 1639</strain>
    </source>
</reference>
<dbReference type="EMBL" id="JALNMJ010000001">
    <property type="protein sequence ID" value="MCK7611002.1"/>
    <property type="molecule type" value="Genomic_DNA"/>
</dbReference>
<gene>
    <name evidence="4" type="ORF">M0H32_02415</name>
</gene>
<comment type="cofactor">
    <cofactor evidence="1">
        <name>pyridoxal 5'-phosphate</name>
        <dbReference type="ChEBI" id="CHEBI:597326"/>
    </cofactor>
</comment>
<dbReference type="PIRSF" id="PIRSF000412">
    <property type="entry name" value="SHMT"/>
    <property type="match status" value="1"/>
</dbReference>
<dbReference type="InterPro" id="IPR015422">
    <property type="entry name" value="PyrdxlP-dep_Trfase_small"/>
</dbReference>
<dbReference type="Gene3D" id="3.40.640.10">
    <property type="entry name" value="Type I PLP-dependent aspartate aminotransferase-like (Major domain)"/>
    <property type="match status" value="1"/>
</dbReference>
<dbReference type="PANTHER" id="PTHR11680:SF35">
    <property type="entry name" value="SERINE HYDROXYMETHYLTRANSFERASE 1"/>
    <property type="match status" value="1"/>
</dbReference>
<keyword evidence="2" id="KW-0663">Pyridoxal phosphate</keyword>
<proteinExistence type="predicted"/>
<dbReference type="Proteomes" id="UP001431221">
    <property type="component" value="Unassembled WGS sequence"/>
</dbReference>
<evidence type="ECO:0000256" key="1">
    <source>
        <dbReference type="ARBA" id="ARBA00001933"/>
    </source>
</evidence>
<keyword evidence="4" id="KW-0032">Aminotransferase</keyword>
<keyword evidence="4" id="KW-0808">Transferase</keyword>
<organism evidence="4 5">
    <name type="scientific">Roseibium sediminicola</name>
    <dbReference type="NCBI Taxonomy" id="2933272"/>
    <lineage>
        <taxon>Bacteria</taxon>
        <taxon>Pseudomonadati</taxon>
        <taxon>Pseudomonadota</taxon>
        <taxon>Alphaproteobacteria</taxon>
        <taxon>Hyphomicrobiales</taxon>
        <taxon>Stappiaceae</taxon>
        <taxon>Roseibium</taxon>
    </lineage>
</organism>
<dbReference type="InterPro" id="IPR001085">
    <property type="entry name" value="Ser_HO-MeTrfase"/>
</dbReference>
<feature type="domain" description="Serine hydroxymethyltransferase-like" evidence="3">
    <location>
        <begin position="53"/>
        <end position="409"/>
    </location>
</feature>
<dbReference type="InterPro" id="IPR049943">
    <property type="entry name" value="Ser_HO-MeTrfase-like"/>
</dbReference>
<name>A0ABT0GNK6_9HYPH</name>
<evidence type="ECO:0000313" key="5">
    <source>
        <dbReference type="Proteomes" id="UP001431221"/>
    </source>
</evidence>
<evidence type="ECO:0000256" key="2">
    <source>
        <dbReference type="ARBA" id="ARBA00022898"/>
    </source>
</evidence>
<dbReference type="Gene3D" id="3.90.1150.10">
    <property type="entry name" value="Aspartate Aminotransferase, domain 1"/>
    <property type="match status" value="1"/>
</dbReference>
<evidence type="ECO:0000259" key="3">
    <source>
        <dbReference type="Pfam" id="PF00464"/>
    </source>
</evidence>
<dbReference type="Pfam" id="PF00464">
    <property type="entry name" value="SHMT"/>
    <property type="match status" value="1"/>
</dbReference>
<sequence>MSVVDLCPWLPEAAIARIDGITEATASLSSRDLAARIEAVAGANKTIHERDCFNLNPATNVMNPRAESLLASGLGSRPSLGYPGDKYEMGLEAIEEIEVIAVNLACEIFKASHAEIRVASGALANLYAFMATTKPGDAIIAPPASVGGHVTHHAPGCAGLYGLDIHEAPVDADGYTIDLDGLRSLALKVRPKLITIGMSLNLFPHPVREIRAIADEVGAHVLFDAAHQCGMIAGGVFADPLAEGAHLMTMSTYKSLGGPAGGLMVSNDRGLARKLDAIAFPGLTANFDVAKSAALAITLLDWRDFGKAYAEKMAATSGALADALATDGLPVFATSKGVTASHQFALEAAAFGGGQTASKKLRKAGFLACGIGLPIAPVEGDMNGLRIGTPELVRWGMDVEHMPELGNLIAEALRSNDPAAMAGRVADWRQQFDSLHFIHG</sequence>
<keyword evidence="5" id="KW-1185">Reference proteome</keyword>
<comment type="caution">
    <text evidence="4">The sequence shown here is derived from an EMBL/GenBank/DDBJ whole genome shotgun (WGS) entry which is preliminary data.</text>
</comment>
<dbReference type="InterPro" id="IPR015424">
    <property type="entry name" value="PyrdxlP-dep_Trfase"/>
</dbReference>
<dbReference type="InterPro" id="IPR039429">
    <property type="entry name" value="SHMT-like_dom"/>
</dbReference>
<dbReference type="GO" id="GO:0008483">
    <property type="term" value="F:transaminase activity"/>
    <property type="evidence" value="ECO:0007669"/>
    <property type="project" value="UniProtKB-KW"/>
</dbReference>
<protein>
    <submittedName>
        <fullName evidence="4">Aminotransferase class I/II-fold pyridoxal phosphate-dependent enzyme</fullName>
    </submittedName>
</protein>